<feature type="compositionally biased region" description="Basic and acidic residues" evidence="4">
    <location>
        <begin position="824"/>
        <end position="834"/>
    </location>
</feature>
<dbReference type="GO" id="GO:0008234">
    <property type="term" value="F:cysteine-type peptidase activity"/>
    <property type="evidence" value="ECO:0007669"/>
    <property type="project" value="InterPro"/>
</dbReference>
<evidence type="ECO:0000256" key="4">
    <source>
        <dbReference type="SAM" id="MobiDB-lite"/>
    </source>
</evidence>
<feature type="region of interest" description="Disordered" evidence="4">
    <location>
        <begin position="802"/>
        <end position="837"/>
    </location>
</feature>
<dbReference type="PANTHER" id="PTHR34835">
    <property type="entry name" value="OS07G0283600 PROTEIN-RELATED"/>
    <property type="match status" value="1"/>
</dbReference>
<name>A0A5J9U1M2_9POAL</name>
<dbReference type="SUPFAM" id="SSF54001">
    <property type="entry name" value="Cysteine proteinases"/>
    <property type="match status" value="1"/>
</dbReference>
<dbReference type="EMBL" id="RWGY01000029">
    <property type="protein sequence ID" value="TVU17603.1"/>
    <property type="molecule type" value="Genomic_DNA"/>
</dbReference>
<evidence type="ECO:0000256" key="3">
    <source>
        <dbReference type="ARBA" id="ARBA00022801"/>
    </source>
</evidence>
<feature type="region of interest" description="Disordered" evidence="4">
    <location>
        <begin position="1"/>
        <end position="75"/>
    </location>
</feature>
<protein>
    <recommendedName>
        <fullName evidence="5">Ubiquitin-like protease family profile domain-containing protein</fullName>
    </recommendedName>
</protein>
<comment type="caution">
    <text evidence="6">The sequence shown here is derived from an EMBL/GenBank/DDBJ whole genome shotgun (WGS) entry which is preliminary data.</text>
</comment>
<accession>A0A5J9U1M2</accession>
<feature type="region of interest" description="Disordered" evidence="4">
    <location>
        <begin position="626"/>
        <end position="669"/>
    </location>
</feature>
<feature type="compositionally biased region" description="Basic and acidic residues" evidence="4">
    <location>
        <begin position="642"/>
        <end position="655"/>
    </location>
</feature>
<dbReference type="Gene3D" id="3.40.395.10">
    <property type="entry name" value="Adenoviral Proteinase, Chain A"/>
    <property type="match status" value="1"/>
</dbReference>
<dbReference type="GO" id="GO:0006508">
    <property type="term" value="P:proteolysis"/>
    <property type="evidence" value="ECO:0007669"/>
    <property type="project" value="UniProtKB-KW"/>
</dbReference>
<keyword evidence="2" id="KW-0645">Protease</keyword>
<evidence type="ECO:0000313" key="6">
    <source>
        <dbReference type="EMBL" id="TVU17603.1"/>
    </source>
</evidence>
<feature type="domain" description="Ubiquitin-like protease family profile" evidence="5">
    <location>
        <begin position="936"/>
        <end position="1144"/>
    </location>
</feature>
<feature type="region of interest" description="Disordered" evidence="4">
    <location>
        <begin position="145"/>
        <end position="186"/>
    </location>
</feature>
<dbReference type="AlphaFoldDB" id="A0A5J9U1M2"/>
<evidence type="ECO:0000256" key="1">
    <source>
        <dbReference type="ARBA" id="ARBA00005234"/>
    </source>
</evidence>
<dbReference type="InterPro" id="IPR038765">
    <property type="entry name" value="Papain-like_cys_pep_sf"/>
</dbReference>
<proteinExistence type="inferred from homology"/>
<sequence>MNAESIQSPIRRSGDSIRPNPPLVSSLATHKSEDPDRLPPSSAAAPKHRASIGGDVRRPDAAASGGTPADPQPVLEVCEFGGPRAVIVESSQEAWRFDVSSITGAATAQASGEAHAPLQPDPIPMVPPRAPAGRDVAPVIIKRKPPAASGHQSDANGNTDRVLTSSDDDDDFMSPLPRPPLSNRTNIPLQNAATVKPAKEAIKYARPPTARCAPSIFNSFVDHLTMHQRKRIIKMGFGGLMQIAAEGLESRDLLKFLMDRLNPTTMEIDIGKERPLRVIPFAVKKVFDIPLAKSDTPLPTKSQATQALIDFRKEIGVEHNAPVKSDYLQMLLETGKVGDDMAIRFFFIMAFNKLLFPDTSNNIRGKDAFMTADISGFRNMNWCKALVDNLRDAGLTWHMDKNKEGNKSISGCSIFLLIFYLDNLRCHHQIDHTDTPSAKFFDKIVIDEIKKADKTKDKDGKVTFGKLHLRNIVNTCYYRSKPTLLSQAPPAAEPSSPTHYFSIQAELGGLVAQIVGTTRKREASQALASFDSQSENALNYIKKGHSMLLDAHHEVIRSLRQTLEKEVHGNICEDTDQRPATRRKNFNGATTSHATQLPGNNAADGVFMEAGNGHGDFIHDVGQSAASLQPETMDAEAPNNNPRDKAADDALREDGNGQADSVHHGNTPAVTHYENNRRELANDEVPAQQNNLHNENSHTNWQGSSYEDTIMDVDNERAHENSLFPTDVTIDRIIPPVKEGGPTGPTSPMHSPHGRNECATSSLDAIIDMIEASTDQVLCPDLHAANFHPIATLWQEPVVAFSNGQDDSANNSANNSPKPAPPHNESHQLDKDGAGNDVTDIDTYQVISKYSDPLCSNLLVDNYYNGVLIITIGSRQHWHREDHLGPVLMRPCTQEDNQIRAPVASRPKRLTSVPAKYVSPFKGTLARPKIPKTKAIAVRQKFCKSLKSSSEIFITVGGNVFTGEEIFQSFGDNDESNMLESRFMSAYIKFLTYDEQIHMPDGGGYRVFLSQELGERINIDEHEEDLEWPVELAERILKRNLHGFVPHKVKLFFLPVLELDQWSVYCINMMHDRIDILDSSATDHTVYHEVLHDRIIPRLNALFQQVTNGGVKDFGKWKSHIRRVPQQTRENESGFLSAKLMDFWNGVALETQIIPKQGTQIKSEMLFYMLYHPLNEKKKLPAGLEAYRPRY</sequence>
<feature type="region of interest" description="Disordered" evidence="4">
    <location>
        <begin position="733"/>
        <end position="757"/>
    </location>
</feature>
<evidence type="ECO:0000259" key="5">
    <source>
        <dbReference type="PROSITE" id="PS50600"/>
    </source>
</evidence>
<keyword evidence="7" id="KW-1185">Reference proteome</keyword>
<evidence type="ECO:0000313" key="7">
    <source>
        <dbReference type="Proteomes" id="UP000324897"/>
    </source>
</evidence>
<dbReference type="PANTHER" id="PTHR34835:SF71">
    <property type="entry name" value="UBIQUITIN-LIKE PROTEASE FAMILY PROFILE DOMAIN-CONTAINING PROTEIN"/>
    <property type="match status" value="1"/>
</dbReference>
<organism evidence="6 7">
    <name type="scientific">Eragrostis curvula</name>
    <name type="common">weeping love grass</name>
    <dbReference type="NCBI Taxonomy" id="38414"/>
    <lineage>
        <taxon>Eukaryota</taxon>
        <taxon>Viridiplantae</taxon>
        <taxon>Streptophyta</taxon>
        <taxon>Embryophyta</taxon>
        <taxon>Tracheophyta</taxon>
        <taxon>Spermatophyta</taxon>
        <taxon>Magnoliopsida</taxon>
        <taxon>Liliopsida</taxon>
        <taxon>Poales</taxon>
        <taxon>Poaceae</taxon>
        <taxon>PACMAD clade</taxon>
        <taxon>Chloridoideae</taxon>
        <taxon>Eragrostideae</taxon>
        <taxon>Eragrostidinae</taxon>
        <taxon>Eragrostis</taxon>
    </lineage>
</organism>
<gene>
    <name evidence="6" type="ORF">EJB05_33650</name>
</gene>
<feature type="region of interest" description="Disordered" evidence="4">
    <location>
        <begin position="575"/>
        <end position="599"/>
    </location>
</feature>
<dbReference type="InterPro" id="IPR003653">
    <property type="entry name" value="Peptidase_C48_C"/>
</dbReference>
<dbReference type="Proteomes" id="UP000324897">
    <property type="component" value="Chromosome 7"/>
</dbReference>
<feature type="compositionally biased region" description="Polar residues" evidence="4">
    <location>
        <begin position="150"/>
        <end position="164"/>
    </location>
</feature>
<dbReference type="PROSITE" id="PS50600">
    <property type="entry name" value="ULP_PROTEASE"/>
    <property type="match status" value="1"/>
</dbReference>
<feature type="compositionally biased region" description="Low complexity" evidence="4">
    <location>
        <begin position="808"/>
        <end position="817"/>
    </location>
</feature>
<feature type="compositionally biased region" description="Polar residues" evidence="4">
    <location>
        <begin position="1"/>
        <end position="10"/>
    </location>
</feature>
<feature type="compositionally biased region" description="Polar residues" evidence="4">
    <location>
        <begin position="587"/>
        <end position="599"/>
    </location>
</feature>
<dbReference type="Gramene" id="TVU17603">
    <property type="protein sequence ID" value="TVU17603"/>
    <property type="gene ID" value="EJB05_33650"/>
</dbReference>
<comment type="similarity">
    <text evidence="1">Belongs to the peptidase C48 family.</text>
</comment>
<keyword evidence="3" id="KW-0378">Hydrolase</keyword>
<dbReference type="OrthoDB" id="653429at2759"/>
<evidence type="ECO:0000256" key="2">
    <source>
        <dbReference type="ARBA" id="ARBA00022670"/>
    </source>
</evidence>
<reference evidence="6 7" key="1">
    <citation type="journal article" date="2019" name="Sci. Rep.">
        <title>A high-quality genome of Eragrostis curvula grass provides insights into Poaceae evolution and supports new strategies to enhance forage quality.</title>
        <authorList>
            <person name="Carballo J."/>
            <person name="Santos B.A.C.M."/>
            <person name="Zappacosta D."/>
            <person name="Garbus I."/>
            <person name="Selva J.P."/>
            <person name="Gallo C.A."/>
            <person name="Diaz A."/>
            <person name="Albertini E."/>
            <person name="Caccamo M."/>
            <person name="Echenique V."/>
        </authorList>
    </citation>
    <scope>NUCLEOTIDE SEQUENCE [LARGE SCALE GENOMIC DNA]</scope>
    <source>
        <strain evidence="7">cv. Victoria</strain>
        <tissue evidence="6">Leaf</tissue>
    </source>
</reference>